<dbReference type="OrthoDB" id="3650986at2759"/>
<feature type="region of interest" description="Disordered" evidence="1">
    <location>
        <begin position="518"/>
        <end position="548"/>
    </location>
</feature>
<feature type="region of interest" description="Disordered" evidence="1">
    <location>
        <begin position="1"/>
        <end position="155"/>
    </location>
</feature>
<feature type="compositionally biased region" description="Polar residues" evidence="1">
    <location>
        <begin position="623"/>
        <end position="632"/>
    </location>
</feature>
<evidence type="ECO:0000259" key="2">
    <source>
        <dbReference type="Pfam" id="PF11767"/>
    </source>
</evidence>
<evidence type="ECO:0000313" key="3">
    <source>
        <dbReference type="EMBL" id="KAF2840828.1"/>
    </source>
</evidence>
<feature type="compositionally biased region" description="Polar residues" evidence="1">
    <location>
        <begin position="114"/>
        <end position="125"/>
    </location>
</feature>
<protein>
    <recommendedName>
        <fullName evidence="2">Histone lysine methyltransferase SET associated domain-containing protein</fullName>
    </recommendedName>
</protein>
<reference evidence="3" key="1">
    <citation type="journal article" date="2020" name="Stud. Mycol.">
        <title>101 Dothideomycetes genomes: a test case for predicting lifestyles and emergence of pathogens.</title>
        <authorList>
            <person name="Haridas S."/>
            <person name="Albert R."/>
            <person name="Binder M."/>
            <person name="Bloem J."/>
            <person name="Labutti K."/>
            <person name="Salamov A."/>
            <person name="Andreopoulos B."/>
            <person name="Baker S."/>
            <person name="Barry K."/>
            <person name="Bills G."/>
            <person name="Bluhm B."/>
            <person name="Cannon C."/>
            <person name="Castanera R."/>
            <person name="Culley D."/>
            <person name="Daum C."/>
            <person name="Ezra D."/>
            <person name="Gonzalez J."/>
            <person name="Henrissat B."/>
            <person name="Kuo A."/>
            <person name="Liang C."/>
            <person name="Lipzen A."/>
            <person name="Lutzoni F."/>
            <person name="Magnuson J."/>
            <person name="Mondo S."/>
            <person name="Nolan M."/>
            <person name="Ohm R."/>
            <person name="Pangilinan J."/>
            <person name="Park H.-J."/>
            <person name="Ramirez L."/>
            <person name="Alfaro M."/>
            <person name="Sun H."/>
            <person name="Tritt A."/>
            <person name="Yoshinaga Y."/>
            <person name="Zwiers L.-H."/>
            <person name="Turgeon B."/>
            <person name="Goodwin S."/>
            <person name="Spatafora J."/>
            <person name="Crous P."/>
            <person name="Grigoriev I."/>
        </authorList>
    </citation>
    <scope>NUCLEOTIDE SEQUENCE</scope>
    <source>
        <strain evidence="3">CBS 101060</strain>
    </source>
</reference>
<dbReference type="EMBL" id="MU006092">
    <property type="protein sequence ID" value="KAF2840828.1"/>
    <property type="molecule type" value="Genomic_DNA"/>
</dbReference>
<feature type="compositionally biased region" description="Acidic residues" evidence="1">
    <location>
        <begin position="1201"/>
        <end position="1214"/>
    </location>
</feature>
<feature type="compositionally biased region" description="Polar residues" evidence="1">
    <location>
        <begin position="19"/>
        <end position="40"/>
    </location>
</feature>
<evidence type="ECO:0000313" key="4">
    <source>
        <dbReference type="Proteomes" id="UP000799429"/>
    </source>
</evidence>
<proteinExistence type="predicted"/>
<feature type="compositionally biased region" description="Low complexity" evidence="1">
    <location>
        <begin position="57"/>
        <end position="68"/>
    </location>
</feature>
<keyword evidence="4" id="KW-1185">Reference proteome</keyword>
<feature type="compositionally biased region" description="Polar residues" evidence="1">
    <location>
        <begin position="47"/>
        <end position="56"/>
    </location>
</feature>
<feature type="compositionally biased region" description="Basic and acidic residues" evidence="1">
    <location>
        <begin position="221"/>
        <end position="243"/>
    </location>
</feature>
<feature type="region of interest" description="Disordered" evidence="1">
    <location>
        <begin position="199"/>
        <end position="248"/>
    </location>
</feature>
<evidence type="ECO:0000256" key="1">
    <source>
        <dbReference type="SAM" id="MobiDB-lite"/>
    </source>
</evidence>
<feature type="compositionally biased region" description="Basic and acidic residues" evidence="1">
    <location>
        <begin position="636"/>
        <end position="651"/>
    </location>
</feature>
<feature type="region of interest" description="Disordered" evidence="1">
    <location>
        <begin position="1193"/>
        <end position="1214"/>
    </location>
</feature>
<name>A0A9P4SFU7_9PEZI</name>
<sequence length="1518" mass="169013">MSTMTHFPRYSDQQDRLDSIQSKFSPQSISNTALQQQTAETPRVNGTKGQSWSTPADTSSFSEDSSTSQIPFSRGSGHDNLKATQNKGPHALSRSISVSSPPRKKPRLEESVVTIKSRSGSSPVTNDGHLPPTRHAQTERWKRRSSNLVVPSRHKSLKDHKFKSFTGPYGSKDLLRRSTLHLTASSSLDTIGSSSAPFQVSPKGANLVSTAKPARTSSPGRRTDVDIDMSKVPKGPRNRDQRRTSYSPVPEVVKRSPHIFISGCYLPVQKSTIPHLAKKLKVEGCSEIWIDDTGYFIEFGRWENSRKLISDLYELYNNDLLFGEYQLRLECFPDGISKEKDSSVTSSFTSRDRTSSSFVSTSTDVTTLTSDSIDSPSIDSKLSSPRLANRFKRISISFEHGNKQTPVKPPRHDLEYTPNGGQLPISSSVSKEIKQLTPWRDPVKALSGSFPLYTSEECKEGAGDYFHPTKRRCRGCRKWFYSAYQNENNSWKCERCSKPTEFRNSTTIWDSTRFRSSDFLSPQQQKEPNAEGRPQTANATKEAESSPDALCSLSAIKTSLDYVSSKIASDRSTTHVRLTSNDSLKADLKAANPFPESVKERGEISPNPVIIVVEPVARPLTNRVPTPMNNGLANEPPKHAEGERGQNKETKSAYTACIQCDKSILRALTAKGMTCASCRVQSRPLSIATTADSATDFSSISDAHANHVTDHADVTKSMVTSSFSNSNIQPSRIQPSKNVDIQPSATRASVNPILTEAPASLDSLVREHKLDSSCDDTSSSLTSLPDDINETEVEMDMDPPHAIQPSTPTLVMGFRNSKARKKGTSVQESSVATDSPAFTSTGSIANSTARQRLTYVDIVALAILNAPDHRCTRLEILDWTKANLPEHGNNAGFVKGLAPTVSSKKHQNFKKIDGVTDPSGLTYYTIDKKPIGPLMEKAAEWGINLSTTSGSSNLLSKSGISESFIDKSQTEASKVHSSNLSIGDTTAIDASHAEITHESIFKATMSNKPSSHDPNKVPEPFRWTHRNGRYGIFPTIPGEGRWQKLKKLSAVKLRSTEELCPQARGLFIDVDDYIFLNMPENPYKGRKPYDLRRRTVALIKEIRQFEDGHFLLSVRWYLSRDYIRTLSYENKDNLSLSNYYIATDILGVVSDRLVQGSCGSTDWKKICDERILINHKRKFSLHNLDDDYPRAPSSWSRFETDAEEEESLSTDEDEIDNTWRSSQSSTCEKILEKVVKPKYRKQHEAASNIVPETSAKPMFVNALVSTDIHDQTVRPENETRQLEDADMDLRDQSISELDFSQILATSTPLPRKALLDNSLELSSSKKRKLSSLERSFSLEEPTLMTDYSIIRPLISRTPRQNADGLLASIQASKSHVERLSETCLDFRTNETPFDNTAKIEEIRKRPTRKQAFRVHLISHNRKGFRNIHMEVHKPARKLNIVEPAISGSTRNTDPDGTFGTNFDMDAPRYYASVTEMLGIPEKAVPMVTSEKKLAMRTDAPGNGRSSRAKAVFNVLPRV</sequence>
<dbReference type="InterPro" id="IPR024636">
    <property type="entry name" value="SET_assoc"/>
</dbReference>
<gene>
    <name evidence="3" type="ORF">M501DRAFT_1001878</name>
</gene>
<comment type="caution">
    <text evidence="3">The sequence shown here is derived from an EMBL/GenBank/DDBJ whole genome shotgun (WGS) entry which is preliminary data.</text>
</comment>
<feature type="region of interest" description="Disordered" evidence="1">
    <location>
        <begin position="820"/>
        <end position="842"/>
    </location>
</feature>
<feature type="compositionally biased region" description="Polar residues" evidence="1">
    <location>
        <begin position="518"/>
        <end position="527"/>
    </location>
</feature>
<accession>A0A9P4SFU7</accession>
<feature type="domain" description="Histone lysine methyltransferase SET associated" evidence="2">
    <location>
        <begin position="260"/>
        <end position="301"/>
    </location>
</feature>
<feature type="region of interest" description="Disordered" evidence="1">
    <location>
        <begin position="622"/>
        <end position="651"/>
    </location>
</feature>
<feature type="compositionally biased region" description="Polar residues" evidence="1">
    <location>
        <begin position="824"/>
        <end position="842"/>
    </location>
</feature>
<organism evidence="3 4">
    <name type="scientific">Patellaria atrata CBS 101060</name>
    <dbReference type="NCBI Taxonomy" id="1346257"/>
    <lineage>
        <taxon>Eukaryota</taxon>
        <taxon>Fungi</taxon>
        <taxon>Dikarya</taxon>
        <taxon>Ascomycota</taxon>
        <taxon>Pezizomycotina</taxon>
        <taxon>Dothideomycetes</taxon>
        <taxon>Dothideomycetes incertae sedis</taxon>
        <taxon>Patellariales</taxon>
        <taxon>Patellariaceae</taxon>
        <taxon>Patellaria</taxon>
    </lineage>
</organism>
<dbReference type="Proteomes" id="UP000799429">
    <property type="component" value="Unassembled WGS sequence"/>
</dbReference>
<dbReference type="Pfam" id="PF11767">
    <property type="entry name" value="SET_assoc"/>
    <property type="match status" value="1"/>
</dbReference>